<dbReference type="EMBL" id="CP027850">
    <property type="protein sequence ID" value="AVQ01936.1"/>
    <property type="molecule type" value="Genomic_DNA"/>
</dbReference>
<name>A0ABM6TG37_9CAUL</name>
<sequence>MAEPKTVKIVERGMLWNACYDVRDGEVVVFGAYGSDRATLPRKGDPVAVAKDVLRGLVDRWEPASARRPVKRRP</sequence>
<evidence type="ECO:0000313" key="2">
    <source>
        <dbReference type="Proteomes" id="UP000240527"/>
    </source>
</evidence>
<dbReference type="RefSeq" id="WP_013078848.1">
    <property type="nucleotide sequence ID" value="NZ_CP027850.1"/>
</dbReference>
<dbReference type="Proteomes" id="UP000240527">
    <property type="component" value="Chromosome"/>
</dbReference>
<accession>A0ABM6TG37</accession>
<gene>
    <name evidence="1" type="ORF">B7G68_08800</name>
</gene>
<reference evidence="1 2" key="1">
    <citation type="journal article" date="2015" name="Biotechnol. Bioeng.">
        <title>Genome sequence and phenotypic characterization of Caulobacter segnis.</title>
        <authorList>
            <person name="Patel S."/>
            <person name="Fletcher B."/>
            <person name="Scott D.C."/>
            <person name="Ely B."/>
        </authorList>
    </citation>
    <scope>NUCLEOTIDE SEQUENCE [LARGE SCALE GENOMIC DNA]</scope>
    <source>
        <strain evidence="1 2">TK0059</strain>
    </source>
</reference>
<evidence type="ECO:0000313" key="1">
    <source>
        <dbReference type="EMBL" id="AVQ01936.1"/>
    </source>
</evidence>
<proteinExistence type="predicted"/>
<protein>
    <submittedName>
        <fullName evidence="1">Uncharacterized protein</fullName>
    </submittedName>
</protein>
<organism evidence="1 2">
    <name type="scientific">Caulobacter segnis</name>
    <dbReference type="NCBI Taxonomy" id="88688"/>
    <lineage>
        <taxon>Bacteria</taxon>
        <taxon>Pseudomonadati</taxon>
        <taxon>Pseudomonadota</taxon>
        <taxon>Alphaproteobacteria</taxon>
        <taxon>Caulobacterales</taxon>
        <taxon>Caulobacteraceae</taxon>
        <taxon>Caulobacter</taxon>
    </lineage>
</organism>
<keyword evidence="2" id="KW-1185">Reference proteome</keyword>